<dbReference type="AlphaFoldDB" id="A0A174A874"/>
<organism evidence="1 2">
    <name type="scientific">Blautia obeum</name>
    <dbReference type="NCBI Taxonomy" id="40520"/>
    <lineage>
        <taxon>Bacteria</taxon>
        <taxon>Bacillati</taxon>
        <taxon>Bacillota</taxon>
        <taxon>Clostridia</taxon>
        <taxon>Lachnospirales</taxon>
        <taxon>Lachnospiraceae</taxon>
        <taxon>Blautia</taxon>
    </lineage>
</organism>
<dbReference type="EMBL" id="CYZA01000006">
    <property type="protein sequence ID" value="CUN84872.1"/>
    <property type="molecule type" value="Genomic_DNA"/>
</dbReference>
<protein>
    <submittedName>
        <fullName evidence="1">Uncharacterized protein</fullName>
    </submittedName>
</protein>
<evidence type="ECO:0000313" key="2">
    <source>
        <dbReference type="Proteomes" id="UP000095447"/>
    </source>
</evidence>
<proteinExistence type="predicted"/>
<dbReference type="Proteomes" id="UP000095447">
    <property type="component" value="Unassembled WGS sequence"/>
</dbReference>
<gene>
    <name evidence="1" type="ORF">ERS852395_01507</name>
</gene>
<name>A0A174A874_9FIRM</name>
<dbReference type="RefSeq" id="WP_055053247.1">
    <property type="nucleotide sequence ID" value="NZ_CYZA01000006.1"/>
</dbReference>
<accession>A0A174A874</accession>
<evidence type="ECO:0000313" key="1">
    <source>
        <dbReference type="EMBL" id="CUN84872.1"/>
    </source>
</evidence>
<reference evidence="1 2" key="1">
    <citation type="submission" date="2015-09" db="EMBL/GenBank/DDBJ databases">
        <authorList>
            <consortium name="Pathogen Informatics"/>
        </authorList>
    </citation>
    <scope>NUCLEOTIDE SEQUENCE [LARGE SCALE GENOMIC DNA]</scope>
    <source>
        <strain evidence="1 2">2789STDY5608838</strain>
    </source>
</reference>
<sequence>MKYKYGTFNDNQFSDYIELLHNKIHWLLIYQENSYPKLNNYFNNLQLYIAALAELIPSPYIIDLANTIECAKLEFNNPNFNHQKYRKIIFDAHSIIDKIGDNHE</sequence>